<dbReference type="EMBL" id="JADKFW010000012">
    <property type="protein sequence ID" value="MBK9718720.1"/>
    <property type="molecule type" value="Genomic_DNA"/>
</dbReference>
<accession>A0A9D7XFB3</accession>
<reference evidence="1 2" key="1">
    <citation type="submission" date="2020-10" db="EMBL/GenBank/DDBJ databases">
        <title>Connecting structure to function with the recovery of over 1000 high-quality activated sludge metagenome-assembled genomes encoding full-length rRNA genes using long-read sequencing.</title>
        <authorList>
            <person name="Singleton C.M."/>
            <person name="Petriglieri F."/>
            <person name="Kristensen J.M."/>
            <person name="Kirkegaard R.H."/>
            <person name="Michaelsen T.Y."/>
            <person name="Andersen M.H."/>
            <person name="Karst S.M."/>
            <person name="Dueholm M.S."/>
            <person name="Nielsen P.H."/>
            <person name="Albertsen M."/>
        </authorList>
    </citation>
    <scope>NUCLEOTIDE SEQUENCE [LARGE SCALE GENOMIC DNA]</scope>
    <source>
        <strain evidence="1">Ribe_18-Q3-R11-54_BAT3C.373</strain>
    </source>
</reference>
<protein>
    <submittedName>
        <fullName evidence="1">Uncharacterized protein</fullName>
    </submittedName>
</protein>
<gene>
    <name evidence="1" type="ORF">IPO85_14635</name>
</gene>
<name>A0A9D7XFB3_9BACT</name>
<proteinExistence type="predicted"/>
<evidence type="ECO:0000313" key="2">
    <source>
        <dbReference type="Proteomes" id="UP000808349"/>
    </source>
</evidence>
<sequence length="211" mass="25093">MDENLDKGPISLSFTANHCNSRSELISKLEQALFETYHIKILKEWYWVENLNFIIQDTNKLYKNALVNLNNPIEFKPEFRRSSEWMNQLCEGRQPIWNDDILGVLIAAQRQYDPWESLYFDTTMINGHRIKKNRYEKIIQYKSHNNEVLKYETSITYDSLFASRNTLYCTGIPLGIVGDFKQLKTFISHELGIWVESTYEKRLKCEIRYVD</sequence>
<dbReference type="AlphaFoldDB" id="A0A9D7XFB3"/>
<organism evidence="1 2">
    <name type="scientific">Candidatus Defluviibacterium haderslevense</name>
    <dbReference type="NCBI Taxonomy" id="2981993"/>
    <lineage>
        <taxon>Bacteria</taxon>
        <taxon>Pseudomonadati</taxon>
        <taxon>Bacteroidota</taxon>
        <taxon>Saprospiria</taxon>
        <taxon>Saprospirales</taxon>
        <taxon>Saprospiraceae</taxon>
        <taxon>Candidatus Defluviibacterium</taxon>
    </lineage>
</organism>
<dbReference type="Proteomes" id="UP000808349">
    <property type="component" value="Unassembled WGS sequence"/>
</dbReference>
<evidence type="ECO:0000313" key="1">
    <source>
        <dbReference type="EMBL" id="MBK9718720.1"/>
    </source>
</evidence>
<comment type="caution">
    <text evidence="1">The sequence shown here is derived from an EMBL/GenBank/DDBJ whole genome shotgun (WGS) entry which is preliminary data.</text>
</comment>